<reference evidence="2" key="1">
    <citation type="journal article" date="2020" name="Mitochondrial DNA Part B Resour">
        <title>The complete mitochondrial genome sequence of Lactarius trivialis (Russulalles, Basidiomycota).</title>
        <authorList>
            <person name="Shao S.-C."/>
            <person name="Luo Y."/>
            <person name="Yu W.-B."/>
        </authorList>
    </citation>
    <scope>NUCLEOTIDE SEQUENCE</scope>
</reference>
<keyword evidence="2" id="KW-0496">Mitochondrion</keyword>
<sequence>MFYNLTNSKILERFNKIINKNEDNIINEPIVIEEDTPLYKNKYVIIGGLLIISGLTWYFYDDLKPVATSLLTWINTFRSRPDPDRDNLGNSNTAPSNSLLQSLKNKVYKRVYGDKPTPDPDTLFDAGILTPFSTQDNTSTTTSTPTSNKSIELFTEDKGKLPDFIDEMTPTEITRRLNSQLTGLSEIKGEDFNYESNCVIGEIETFLNYNNKSSFPKAVIQAGLYKLLVSRLDKLRETNFDAYKKWIEKDWKIFKTIEDFLHLEEIEAAQSDTYEEVANATIKEQDVWSDKANTPASQPALLSPLNNNENLNLMIDDKDFQDFAFKKIKDDSFPSTSKIKLEDLNVQNQTIEEIENLNSSNSSMDLYFKKEENLSVEEIRAKRLEHFSPKREDNLPIIEVNQEDVIKTVKPSPNIGKLGLQTSIEDRLKTSPLIHKTSISNLFDDTMNLFDEDDPNDLGIDTSGDSSNKQETKVEVKIDKNNHNFNIQLGELKQQVKHIHTRTNDGYLATFSTSDIVNDTLPWDKSNRKFYNKGSNLSQVWVEDVNGNNICIHDLTENIEPPVEPVTRVKHKASFAPLLSAIKSKRLEYGSPTSIGPDVILQAEHNLSDADVKPNPNWHDIPFNDSWIVDPKKINFEIKTGDIFERFININFGDQKDKVNKILIITNDGFTNFLDPIVGKSSFSSIKWDNRGITNPNSKDLEIFKVWIMDKNLDTHEIYCNPTPKFLDCFDENSGKSF</sequence>
<keyword evidence="1" id="KW-0472">Membrane</keyword>
<accession>A0A891ZS21</accession>
<gene>
    <name evidence="2" type="primary">orf738</name>
</gene>
<proteinExistence type="predicted"/>
<keyword evidence="1" id="KW-0812">Transmembrane</keyword>
<protein>
    <submittedName>
        <fullName evidence="2">Uncharacterized protein</fullName>
    </submittedName>
</protein>
<dbReference type="AlphaFoldDB" id="A0A891ZS21"/>
<evidence type="ECO:0000256" key="1">
    <source>
        <dbReference type="SAM" id="Phobius"/>
    </source>
</evidence>
<evidence type="ECO:0000313" key="2">
    <source>
        <dbReference type="EMBL" id="QRN74282.1"/>
    </source>
</evidence>
<dbReference type="EMBL" id="MT267529">
    <property type="protein sequence ID" value="QRN74282.1"/>
    <property type="molecule type" value="Genomic_DNA"/>
</dbReference>
<geneLocation type="mitochondrion" evidence="2"/>
<name>A0A891ZS21_9AGAM</name>
<feature type="transmembrane region" description="Helical" evidence="1">
    <location>
        <begin position="43"/>
        <end position="60"/>
    </location>
</feature>
<organism evidence="2">
    <name type="scientific">Lactarius trivialis</name>
    <dbReference type="NCBI Taxonomy" id="217427"/>
    <lineage>
        <taxon>Eukaryota</taxon>
        <taxon>Fungi</taxon>
        <taxon>Dikarya</taxon>
        <taxon>Basidiomycota</taxon>
        <taxon>Agaricomycotina</taxon>
        <taxon>Agaricomycetes</taxon>
        <taxon>Russulales</taxon>
        <taxon>Russulaceae</taxon>
        <taxon>Lactarius</taxon>
    </lineage>
</organism>
<dbReference type="RefSeq" id="YP_010165710.1">
    <property type="nucleotide sequence ID" value="NC_057510.1"/>
</dbReference>
<keyword evidence="1" id="KW-1133">Transmembrane helix</keyword>
<dbReference type="GeneID" id="67270269"/>